<name>A0A9Q1CKK0_HOLLE</name>
<sequence>MATQSDIIENAVKEALEQIQKHAAAEYAKLNSEPSQKEKVIEAARAAASETLELNKEFTGKPQNIDERLAKHLPDSRIQLIKDGLNIPTFRLEIAKEQDMHLLQFTREGKQFLPERKLASIEDIDWGTAMQYASILVEGILLALSATGISLSPSGEEINEACRETCAAIENSSAMQRALEAFVEAWNAAGDGAAGYWEKAKALFYLLKDSYSAGIFWNVVKIVCSNMSWFDWVWTSAKVTAMIVAAFATDGAALIAEMALSIMSAVDFARKIANINQLSELKKSL</sequence>
<organism evidence="1 2">
    <name type="scientific">Holothuria leucospilota</name>
    <name type="common">Black long sea cucumber</name>
    <name type="synonym">Mertensiothuria leucospilota</name>
    <dbReference type="NCBI Taxonomy" id="206669"/>
    <lineage>
        <taxon>Eukaryota</taxon>
        <taxon>Metazoa</taxon>
        <taxon>Echinodermata</taxon>
        <taxon>Eleutherozoa</taxon>
        <taxon>Echinozoa</taxon>
        <taxon>Holothuroidea</taxon>
        <taxon>Aspidochirotacea</taxon>
        <taxon>Aspidochirotida</taxon>
        <taxon>Holothuriidae</taxon>
        <taxon>Holothuria</taxon>
    </lineage>
</organism>
<keyword evidence="2" id="KW-1185">Reference proteome</keyword>
<accession>A0A9Q1CKK0</accession>
<proteinExistence type="predicted"/>
<dbReference type="AlphaFoldDB" id="A0A9Q1CKK0"/>
<gene>
    <name evidence="1" type="ORF">HOLleu_05784</name>
</gene>
<evidence type="ECO:0000313" key="2">
    <source>
        <dbReference type="Proteomes" id="UP001152320"/>
    </source>
</evidence>
<comment type="caution">
    <text evidence="1">The sequence shown here is derived from an EMBL/GenBank/DDBJ whole genome shotgun (WGS) entry which is preliminary data.</text>
</comment>
<dbReference type="Proteomes" id="UP001152320">
    <property type="component" value="Chromosome 2"/>
</dbReference>
<dbReference type="EMBL" id="JAIZAY010000002">
    <property type="protein sequence ID" value="KAJ8046938.1"/>
    <property type="molecule type" value="Genomic_DNA"/>
</dbReference>
<protein>
    <submittedName>
        <fullName evidence="1">Uncharacterized protein</fullName>
    </submittedName>
</protein>
<dbReference type="OrthoDB" id="10052666at2759"/>
<reference evidence="1" key="1">
    <citation type="submission" date="2021-10" db="EMBL/GenBank/DDBJ databases">
        <title>Tropical sea cucumber genome reveals ecological adaptation and Cuvierian tubules defense mechanism.</title>
        <authorList>
            <person name="Chen T."/>
        </authorList>
    </citation>
    <scope>NUCLEOTIDE SEQUENCE</scope>
    <source>
        <strain evidence="1">Nanhai2018</strain>
        <tissue evidence="1">Muscle</tissue>
    </source>
</reference>
<evidence type="ECO:0000313" key="1">
    <source>
        <dbReference type="EMBL" id="KAJ8046938.1"/>
    </source>
</evidence>